<accession>A0A7T8KA97</accession>
<proteinExistence type="predicted"/>
<gene>
    <name evidence="1" type="ORF">FKW44_011409</name>
</gene>
<evidence type="ECO:0000313" key="2">
    <source>
        <dbReference type="Proteomes" id="UP000595437"/>
    </source>
</evidence>
<evidence type="ECO:0008006" key="3">
    <source>
        <dbReference type="Google" id="ProtNLM"/>
    </source>
</evidence>
<evidence type="ECO:0000313" key="1">
    <source>
        <dbReference type="EMBL" id="QQP50410.1"/>
    </source>
</evidence>
<dbReference type="AlphaFoldDB" id="A0A7T8KA97"/>
<dbReference type="EMBL" id="CP045896">
    <property type="protein sequence ID" value="QQP50410.1"/>
    <property type="molecule type" value="Genomic_DNA"/>
</dbReference>
<sequence length="136" mass="15239">MFNFKALAALESIDDDADALGVSFIEVDDAALAREAGIKSFPTLVFFKNTVPSIYEDDLTDTEDVLDWMKELVEGSDIEEITEEILERMIVKEEKLVVYFHEGKSGGDGGGEEDKVLERLEEIDDELDSRGILFVK</sequence>
<keyword evidence="2" id="KW-1185">Reference proteome</keyword>
<name>A0A7T8KA97_CALRO</name>
<dbReference type="PANTHER" id="PTHR19991:SF3">
    <property type="entry name" value="LETHAL (2) 01289, ISOFORM F"/>
    <property type="match status" value="1"/>
</dbReference>
<protein>
    <recommendedName>
        <fullName evidence="3">Thioredoxin domain-containing protein</fullName>
    </recommendedName>
</protein>
<dbReference type="PANTHER" id="PTHR19991">
    <property type="entry name" value="L 2 01289"/>
    <property type="match status" value="1"/>
</dbReference>
<dbReference type="OrthoDB" id="10264505at2759"/>
<dbReference type="Proteomes" id="UP000595437">
    <property type="component" value="Chromosome 7"/>
</dbReference>
<organism evidence="1 2">
    <name type="scientific">Caligus rogercresseyi</name>
    <name type="common">Sea louse</name>
    <dbReference type="NCBI Taxonomy" id="217165"/>
    <lineage>
        <taxon>Eukaryota</taxon>
        <taxon>Metazoa</taxon>
        <taxon>Ecdysozoa</taxon>
        <taxon>Arthropoda</taxon>
        <taxon>Crustacea</taxon>
        <taxon>Multicrustacea</taxon>
        <taxon>Hexanauplia</taxon>
        <taxon>Copepoda</taxon>
        <taxon>Siphonostomatoida</taxon>
        <taxon>Caligidae</taxon>
        <taxon>Caligus</taxon>
    </lineage>
</organism>
<dbReference type="Gene3D" id="3.40.30.10">
    <property type="entry name" value="Glutaredoxin"/>
    <property type="match status" value="1"/>
</dbReference>
<feature type="non-terminal residue" evidence="1">
    <location>
        <position position="1"/>
    </location>
</feature>
<reference evidence="2" key="1">
    <citation type="submission" date="2021-01" db="EMBL/GenBank/DDBJ databases">
        <title>Caligus Genome Assembly.</title>
        <authorList>
            <person name="Gallardo-Escarate C."/>
        </authorList>
    </citation>
    <scope>NUCLEOTIDE SEQUENCE [LARGE SCALE GENOMIC DNA]</scope>
</reference>
<dbReference type="SUPFAM" id="SSF52833">
    <property type="entry name" value="Thioredoxin-like"/>
    <property type="match status" value="1"/>
</dbReference>
<dbReference type="InterPro" id="IPR036249">
    <property type="entry name" value="Thioredoxin-like_sf"/>
</dbReference>